<evidence type="ECO:0000313" key="2">
    <source>
        <dbReference type="Proteomes" id="UP000808337"/>
    </source>
</evidence>
<dbReference type="Pfam" id="PF14022">
    <property type="entry name" value="DUF4238"/>
    <property type="match status" value="1"/>
</dbReference>
<organism evidence="1 2">
    <name type="scientific">Candidatus Opimibacter skivensis</name>
    <dbReference type="NCBI Taxonomy" id="2982028"/>
    <lineage>
        <taxon>Bacteria</taxon>
        <taxon>Pseudomonadati</taxon>
        <taxon>Bacteroidota</taxon>
        <taxon>Saprospiria</taxon>
        <taxon>Saprospirales</taxon>
        <taxon>Saprospiraceae</taxon>
        <taxon>Candidatus Opimibacter</taxon>
    </lineage>
</organism>
<dbReference type="InterPro" id="IPR025332">
    <property type="entry name" value="DUF4238"/>
</dbReference>
<gene>
    <name evidence="1" type="ORF">IPP15_15925</name>
</gene>
<evidence type="ECO:0000313" key="1">
    <source>
        <dbReference type="EMBL" id="MBK9983831.1"/>
    </source>
</evidence>
<comment type="caution">
    <text evidence="1">The sequence shown here is derived from an EMBL/GenBank/DDBJ whole genome shotgun (WGS) entry which is preliminary data.</text>
</comment>
<protein>
    <submittedName>
        <fullName evidence="1">DUF4238 domain-containing protein</fullName>
    </submittedName>
</protein>
<dbReference type="EMBL" id="JADKGY010000027">
    <property type="protein sequence ID" value="MBK9983831.1"/>
    <property type="molecule type" value="Genomic_DNA"/>
</dbReference>
<proteinExistence type="predicted"/>
<dbReference type="AlphaFoldDB" id="A0A9D7XR97"/>
<sequence>MTYMGVHKKINVQKLRSEHLLKKNSTDHHYIPIFFSKGFVNSHGLLYVYDKNKNEIQTQQKSPKSVFFEADRNTVDVIGTQQSSALEDIYYKKIDDEASLIIRKLRNEVADNPHVEIGDIEHFLRFLIKLYWRIPATDITSSDVIDRTKIMSDSISPEKLRDDQTFRKLLRSQIAYHTLKQIELSPIDTISTPSLRQFPKDIFVLGDNPLVYRTAPKLFREFGETDLMIAISSSRIFSLTSVKMKVFERSKAMMYNAFIIHQSLRYVVCSDRNILTEAVTSYNECIRRGDLLQCPDMIFS</sequence>
<dbReference type="Proteomes" id="UP000808337">
    <property type="component" value="Unassembled WGS sequence"/>
</dbReference>
<reference evidence="1 2" key="1">
    <citation type="submission" date="2020-10" db="EMBL/GenBank/DDBJ databases">
        <title>Connecting structure to function with the recovery of over 1000 high-quality activated sludge metagenome-assembled genomes encoding full-length rRNA genes using long-read sequencing.</title>
        <authorList>
            <person name="Singleton C.M."/>
            <person name="Petriglieri F."/>
            <person name="Kristensen J.M."/>
            <person name="Kirkegaard R.H."/>
            <person name="Michaelsen T.Y."/>
            <person name="Andersen M.H."/>
            <person name="Karst S.M."/>
            <person name="Dueholm M.S."/>
            <person name="Nielsen P.H."/>
            <person name="Albertsen M."/>
        </authorList>
    </citation>
    <scope>NUCLEOTIDE SEQUENCE [LARGE SCALE GENOMIC DNA]</scope>
    <source>
        <strain evidence="1">Ribe_18-Q3-R11-54_MAXAC.273</strain>
    </source>
</reference>
<accession>A0A9D7XR97</accession>
<name>A0A9D7XR97_9BACT</name>